<proteinExistence type="inferred from homology"/>
<feature type="domain" description="AprE-like long alpha-helical hairpin" evidence="12">
    <location>
        <begin position="127"/>
        <end position="304"/>
    </location>
</feature>
<evidence type="ECO:0000313" key="14">
    <source>
        <dbReference type="EMBL" id="MBC3909785.1"/>
    </source>
</evidence>
<feature type="region of interest" description="Disordered" evidence="11">
    <location>
        <begin position="1"/>
        <end position="25"/>
    </location>
</feature>
<dbReference type="Gene3D" id="2.40.30.170">
    <property type="match status" value="1"/>
</dbReference>
<evidence type="ECO:0000256" key="9">
    <source>
        <dbReference type="RuleBase" id="RU365093"/>
    </source>
</evidence>
<dbReference type="Gene3D" id="2.40.50.100">
    <property type="match status" value="1"/>
</dbReference>
<feature type="transmembrane region" description="Helical" evidence="9">
    <location>
        <begin position="53"/>
        <end position="71"/>
    </location>
</feature>
<keyword evidence="8 9" id="KW-0472">Membrane</keyword>
<dbReference type="SUPFAM" id="SSF111369">
    <property type="entry name" value="HlyD-like secretion proteins"/>
    <property type="match status" value="2"/>
</dbReference>
<evidence type="ECO:0000313" key="15">
    <source>
        <dbReference type="Proteomes" id="UP000646911"/>
    </source>
</evidence>
<dbReference type="RefSeq" id="WP_186955304.1">
    <property type="nucleotide sequence ID" value="NZ_JACOFX010000012.1"/>
</dbReference>
<evidence type="ECO:0000259" key="13">
    <source>
        <dbReference type="Pfam" id="PF26002"/>
    </source>
</evidence>
<dbReference type="PANTHER" id="PTHR30386">
    <property type="entry name" value="MEMBRANE FUSION SUBUNIT OF EMRAB-TOLC MULTIDRUG EFFLUX PUMP"/>
    <property type="match status" value="1"/>
</dbReference>
<feature type="domain" description="AprE-like beta-barrel" evidence="13">
    <location>
        <begin position="349"/>
        <end position="453"/>
    </location>
</feature>
<dbReference type="Pfam" id="PF26002">
    <property type="entry name" value="Beta-barrel_AprE"/>
    <property type="match status" value="1"/>
</dbReference>
<evidence type="ECO:0000256" key="5">
    <source>
        <dbReference type="ARBA" id="ARBA00022519"/>
    </source>
</evidence>
<feature type="compositionally biased region" description="Low complexity" evidence="11">
    <location>
        <begin position="1"/>
        <end position="24"/>
    </location>
</feature>
<keyword evidence="15" id="KW-1185">Reference proteome</keyword>
<dbReference type="Proteomes" id="UP000646911">
    <property type="component" value="Unassembled WGS sequence"/>
</dbReference>
<evidence type="ECO:0000256" key="6">
    <source>
        <dbReference type="ARBA" id="ARBA00022692"/>
    </source>
</evidence>
<comment type="caution">
    <text evidence="14">The sequence shown here is derived from an EMBL/GenBank/DDBJ whole genome shotgun (WGS) entry which is preliminary data.</text>
</comment>
<evidence type="ECO:0000256" key="2">
    <source>
        <dbReference type="ARBA" id="ARBA00009477"/>
    </source>
</evidence>
<evidence type="ECO:0000256" key="7">
    <source>
        <dbReference type="ARBA" id="ARBA00022989"/>
    </source>
</evidence>
<organism evidence="14 15">
    <name type="scientific">Undibacterium umbellatum</name>
    <dbReference type="NCBI Taxonomy" id="2762300"/>
    <lineage>
        <taxon>Bacteria</taxon>
        <taxon>Pseudomonadati</taxon>
        <taxon>Pseudomonadota</taxon>
        <taxon>Betaproteobacteria</taxon>
        <taxon>Burkholderiales</taxon>
        <taxon>Oxalobacteraceae</taxon>
        <taxon>Undibacterium</taxon>
    </lineage>
</organism>
<dbReference type="InterPro" id="IPR058781">
    <property type="entry name" value="HH_AprE-like"/>
</dbReference>
<dbReference type="InterPro" id="IPR010129">
    <property type="entry name" value="T1SS_HlyD"/>
</dbReference>
<dbReference type="InterPro" id="IPR058982">
    <property type="entry name" value="Beta-barrel_AprE"/>
</dbReference>
<name>A0ABR6ZDF5_9BURK</name>
<dbReference type="EMBL" id="JACOFX010000012">
    <property type="protein sequence ID" value="MBC3909785.1"/>
    <property type="molecule type" value="Genomic_DNA"/>
</dbReference>
<sequence length="477" mass="52064">MQQAQPPQPDQATPAATPTAPSTAKVIPLRPPNRWHDPLQLIQTQQPSHIGRIVLWAVCLLVFILLLWAALGQLDIIATAEGKLTPQTLVKIVQPAEAGVLKEILVQEGDSVKAGQVLARLDTTLASADKTSISSDLTSQQLQVRRIEAELASQPMLIKAGDDATRFAQVQSQYHAHRKAYLDSLDQERSMLSRAEHERKSATEILSKFEQTLPTYKKTADAYSKLEKEGYVGNLASADKQREALEKSKDLDAQHASVAALNATIDAQQKKLSQIQSNYQSELQKELADIRARIAQLQPTLDKSNYKEGLMELKAPQDGIIKDLATTTPGAVVQPGTVVLTLVPKGEQLYADVQIKNEDVGFVQVGQSVQIKLAAYPFQRYGMLKGKVIHVSADATETSRQNGNQSADSNGSNSSNIATYKARVQLSQQTLIDGQGNKLNTTPGMQVVAEINQGKRSVLEYLLSPVKKAVSEAGRER</sequence>
<protein>
    <recommendedName>
        <fullName evidence="9">Membrane fusion protein (MFP) family protein</fullName>
    </recommendedName>
</protein>
<keyword evidence="10" id="KW-0175">Coiled coil</keyword>
<evidence type="ECO:0000256" key="10">
    <source>
        <dbReference type="SAM" id="Coils"/>
    </source>
</evidence>
<comment type="subcellular location">
    <subcellularLocation>
        <location evidence="1 9">Cell inner membrane</location>
        <topology evidence="1 9">Single-pass membrane protein</topology>
    </subcellularLocation>
</comment>
<dbReference type="InterPro" id="IPR050739">
    <property type="entry name" value="MFP"/>
</dbReference>
<keyword evidence="4 9" id="KW-1003">Cell membrane</keyword>
<accession>A0ABR6ZDF5</accession>
<feature type="coiled-coil region" evidence="10">
    <location>
        <begin position="258"/>
        <end position="285"/>
    </location>
</feature>
<comment type="similarity">
    <text evidence="2 9">Belongs to the membrane fusion protein (MFP) (TC 8.A.1) family.</text>
</comment>
<keyword evidence="3 9" id="KW-0813">Transport</keyword>
<dbReference type="NCBIfam" id="TIGR01843">
    <property type="entry name" value="type_I_hlyD"/>
    <property type="match status" value="1"/>
</dbReference>
<evidence type="ECO:0000256" key="11">
    <source>
        <dbReference type="SAM" id="MobiDB-lite"/>
    </source>
</evidence>
<feature type="region of interest" description="Disordered" evidence="11">
    <location>
        <begin position="396"/>
        <end position="415"/>
    </location>
</feature>
<keyword evidence="5 9" id="KW-0997">Cell inner membrane</keyword>
<dbReference type="PANTHER" id="PTHR30386:SF27">
    <property type="entry name" value="MEMBRANE FUSION PROTEIN (MFP) FAMILY PROTEIN"/>
    <property type="match status" value="1"/>
</dbReference>
<keyword evidence="6 9" id="KW-0812">Transmembrane</keyword>
<evidence type="ECO:0000259" key="12">
    <source>
        <dbReference type="Pfam" id="PF25994"/>
    </source>
</evidence>
<evidence type="ECO:0000256" key="3">
    <source>
        <dbReference type="ARBA" id="ARBA00022448"/>
    </source>
</evidence>
<gene>
    <name evidence="14" type="ORF">H8L47_19655</name>
</gene>
<evidence type="ECO:0000256" key="4">
    <source>
        <dbReference type="ARBA" id="ARBA00022475"/>
    </source>
</evidence>
<keyword evidence="7 9" id="KW-1133">Transmembrane helix</keyword>
<reference evidence="14 15" key="1">
    <citation type="submission" date="2020-08" db="EMBL/GenBank/DDBJ databases">
        <title>Novel species isolated from subtropical streams in China.</title>
        <authorList>
            <person name="Lu H."/>
        </authorList>
    </citation>
    <scope>NUCLEOTIDE SEQUENCE [LARGE SCALE GENOMIC DNA]</scope>
    <source>
        <strain evidence="14 15">NL8W</strain>
    </source>
</reference>
<evidence type="ECO:0000256" key="1">
    <source>
        <dbReference type="ARBA" id="ARBA00004377"/>
    </source>
</evidence>
<evidence type="ECO:0000256" key="8">
    <source>
        <dbReference type="ARBA" id="ARBA00023136"/>
    </source>
</evidence>
<dbReference type="PRINTS" id="PR01490">
    <property type="entry name" value="RTXTOXIND"/>
</dbReference>
<dbReference type="Pfam" id="PF25994">
    <property type="entry name" value="HH_AprE"/>
    <property type="match status" value="1"/>
</dbReference>
<feature type="coiled-coil region" evidence="10">
    <location>
        <begin position="185"/>
        <end position="212"/>
    </location>
</feature>